<evidence type="ECO:0008006" key="4">
    <source>
        <dbReference type="Google" id="ProtNLM"/>
    </source>
</evidence>
<feature type="region of interest" description="Disordered" evidence="1">
    <location>
        <begin position="1"/>
        <end position="64"/>
    </location>
</feature>
<protein>
    <recommendedName>
        <fullName evidence="4">Transposase DDE domain-containing protein</fullName>
    </recommendedName>
</protein>
<name>A0ABP9GHF0_9ACTN</name>
<sequence>MSLSARRTRSAPTPPPRSGGALPALRGLRLGTAQPADQRAHRRRKGSAGGRPPAFDRRAYRGRNTVERAINLLK</sequence>
<keyword evidence="3" id="KW-1185">Reference proteome</keyword>
<dbReference type="Proteomes" id="UP001499993">
    <property type="component" value="Unassembled WGS sequence"/>
</dbReference>
<dbReference type="EMBL" id="BAABIK010000013">
    <property type="protein sequence ID" value="GAA4942400.1"/>
    <property type="molecule type" value="Genomic_DNA"/>
</dbReference>
<accession>A0ABP9GHF0</accession>
<evidence type="ECO:0000313" key="3">
    <source>
        <dbReference type="Proteomes" id="UP001499993"/>
    </source>
</evidence>
<reference evidence="3" key="1">
    <citation type="journal article" date="2019" name="Int. J. Syst. Evol. Microbiol.">
        <title>The Global Catalogue of Microorganisms (GCM) 10K type strain sequencing project: providing services to taxonomists for standard genome sequencing and annotation.</title>
        <authorList>
            <consortium name="The Broad Institute Genomics Platform"/>
            <consortium name="The Broad Institute Genome Sequencing Center for Infectious Disease"/>
            <person name="Wu L."/>
            <person name="Ma J."/>
        </authorList>
    </citation>
    <scope>NUCLEOTIDE SEQUENCE [LARGE SCALE GENOMIC DNA]</scope>
    <source>
        <strain evidence="3">JCM 18123</strain>
    </source>
</reference>
<evidence type="ECO:0000256" key="1">
    <source>
        <dbReference type="SAM" id="MobiDB-lite"/>
    </source>
</evidence>
<gene>
    <name evidence="2" type="ORF">GCM10023224_25970</name>
</gene>
<proteinExistence type="predicted"/>
<organism evidence="2 3">
    <name type="scientific">Streptomonospora halophila</name>
    <dbReference type="NCBI Taxonomy" id="427369"/>
    <lineage>
        <taxon>Bacteria</taxon>
        <taxon>Bacillati</taxon>
        <taxon>Actinomycetota</taxon>
        <taxon>Actinomycetes</taxon>
        <taxon>Streptosporangiales</taxon>
        <taxon>Nocardiopsidaceae</taxon>
        <taxon>Streptomonospora</taxon>
    </lineage>
</organism>
<feature type="compositionally biased region" description="Low complexity" evidence="1">
    <location>
        <begin position="18"/>
        <end position="31"/>
    </location>
</feature>
<comment type="caution">
    <text evidence="2">The sequence shown here is derived from an EMBL/GenBank/DDBJ whole genome shotgun (WGS) entry which is preliminary data.</text>
</comment>
<evidence type="ECO:0000313" key="2">
    <source>
        <dbReference type="EMBL" id="GAA4942400.1"/>
    </source>
</evidence>